<dbReference type="AlphaFoldDB" id="A0A3S5FEI9"/>
<evidence type="ECO:0000256" key="2">
    <source>
        <dbReference type="ARBA" id="ARBA00006375"/>
    </source>
</evidence>
<comment type="similarity">
    <text evidence="2 7">Belongs to the mitochondrial carrier (TC 2.A.29) family.</text>
</comment>
<dbReference type="SUPFAM" id="SSF103506">
    <property type="entry name" value="Mitochondrial carrier"/>
    <property type="match status" value="1"/>
</dbReference>
<evidence type="ECO:0000313" key="8">
    <source>
        <dbReference type="EMBL" id="VEL25647.1"/>
    </source>
</evidence>
<proteinExistence type="inferred from homology"/>
<keyword evidence="9" id="KW-1185">Reference proteome</keyword>
<evidence type="ECO:0008006" key="10">
    <source>
        <dbReference type="Google" id="ProtNLM"/>
    </source>
</evidence>
<evidence type="ECO:0000256" key="6">
    <source>
        <dbReference type="PROSITE-ProRule" id="PRU00282"/>
    </source>
</evidence>
<dbReference type="OrthoDB" id="270584at2759"/>
<feature type="repeat" description="Solcar" evidence="6">
    <location>
        <begin position="1"/>
        <end position="39"/>
    </location>
</feature>
<name>A0A3S5FEI9_9PLAT</name>
<comment type="subcellular location">
    <subcellularLocation>
        <location evidence="1">Membrane</location>
        <topology evidence="1">Multi-pass membrane protein</topology>
    </subcellularLocation>
</comment>
<dbReference type="InterPro" id="IPR023395">
    <property type="entry name" value="MCP_dom_sf"/>
</dbReference>
<evidence type="ECO:0000313" key="9">
    <source>
        <dbReference type="Proteomes" id="UP000784294"/>
    </source>
</evidence>
<keyword evidence="3 6" id="KW-0812">Transmembrane</keyword>
<dbReference type="Proteomes" id="UP000784294">
    <property type="component" value="Unassembled WGS sequence"/>
</dbReference>
<keyword evidence="4" id="KW-0677">Repeat</keyword>
<comment type="caution">
    <text evidence="8">The sequence shown here is derived from an EMBL/GenBank/DDBJ whole genome shotgun (WGS) entry which is preliminary data.</text>
</comment>
<accession>A0A3S5FEI9</accession>
<dbReference type="Gene3D" id="1.50.40.10">
    <property type="entry name" value="Mitochondrial carrier domain"/>
    <property type="match status" value="1"/>
</dbReference>
<evidence type="ECO:0000256" key="4">
    <source>
        <dbReference type="ARBA" id="ARBA00022737"/>
    </source>
</evidence>
<dbReference type="PROSITE" id="PS50920">
    <property type="entry name" value="SOLCAR"/>
    <property type="match status" value="1"/>
</dbReference>
<protein>
    <recommendedName>
        <fullName evidence="10">ADP/ATP translocase</fullName>
    </recommendedName>
</protein>
<sequence>MMVAEGGLRALWRGNGVNILKNCPESAIRFGLHGHLRCLLFPGQAELTLRERITVASMAGAASLTCVYPVEVSFACVFICVV</sequence>
<keyword evidence="5 6" id="KW-0472">Membrane</keyword>
<dbReference type="InterPro" id="IPR018108">
    <property type="entry name" value="MCP_transmembrane"/>
</dbReference>
<dbReference type="GO" id="GO:0016020">
    <property type="term" value="C:membrane"/>
    <property type="evidence" value="ECO:0007669"/>
    <property type="project" value="UniProtKB-SubCell"/>
</dbReference>
<evidence type="ECO:0000256" key="1">
    <source>
        <dbReference type="ARBA" id="ARBA00004141"/>
    </source>
</evidence>
<evidence type="ECO:0000256" key="3">
    <source>
        <dbReference type="ARBA" id="ARBA00022692"/>
    </source>
</evidence>
<evidence type="ECO:0000256" key="7">
    <source>
        <dbReference type="RuleBase" id="RU000488"/>
    </source>
</evidence>
<dbReference type="EMBL" id="CAAALY010075371">
    <property type="protein sequence ID" value="VEL25647.1"/>
    <property type="molecule type" value="Genomic_DNA"/>
</dbReference>
<dbReference type="Pfam" id="PF00153">
    <property type="entry name" value="Mito_carr"/>
    <property type="match status" value="1"/>
</dbReference>
<keyword evidence="7" id="KW-0813">Transport</keyword>
<dbReference type="PANTHER" id="PTHR24089">
    <property type="entry name" value="SOLUTE CARRIER FAMILY 25"/>
    <property type="match status" value="1"/>
</dbReference>
<evidence type="ECO:0000256" key="5">
    <source>
        <dbReference type="ARBA" id="ARBA00023136"/>
    </source>
</evidence>
<reference evidence="8" key="1">
    <citation type="submission" date="2018-11" db="EMBL/GenBank/DDBJ databases">
        <authorList>
            <consortium name="Pathogen Informatics"/>
        </authorList>
    </citation>
    <scope>NUCLEOTIDE SEQUENCE</scope>
</reference>
<gene>
    <name evidence="8" type="ORF">PXEA_LOCUS19087</name>
</gene>
<organism evidence="8 9">
    <name type="scientific">Protopolystoma xenopodis</name>
    <dbReference type="NCBI Taxonomy" id="117903"/>
    <lineage>
        <taxon>Eukaryota</taxon>
        <taxon>Metazoa</taxon>
        <taxon>Spiralia</taxon>
        <taxon>Lophotrochozoa</taxon>
        <taxon>Platyhelminthes</taxon>
        <taxon>Monogenea</taxon>
        <taxon>Polyopisthocotylea</taxon>
        <taxon>Polystomatidea</taxon>
        <taxon>Polystomatidae</taxon>
        <taxon>Protopolystoma</taxon>
    </lineage>
</organism>